<protein>
    <submittedName>
        <fullName evidence="1">Uncharacterized protein</fullName>
    </submittedName>
</protein>
<organism evidence="1 2">
    <name type="scientific">Meloidogyne enterolobii</name>
    <name type="common">Root-knot nematode worm</name>
    <name type="synonym">Meloidogyne mayaguensis</name>
    <dbReference type="NCBI Taxonomy" id="390850"/>
    <lineage>
        <taxon>Eukaryota</taxon>
        <taxon>Metazoa</taxon>
        <taxon>Ecdysozoa</taxon>
        <taxon>Nematoda</taxon>
        <taxon>Chromadorea</taxon>
        <taxon>Rhabditida</taxon>
        <taxon>Tylenchina</taxon>
        <taxon>Tylenchomorpha</taxon>
        <taxon>Tylenchoidea</taxon>
        <taxon>Meloidogynidae</taxon>
        <taxon>Meloidogyninae</taxon>
        <taxon>Meloidogyne</taxon>
    </lineage>
</organism>
<reference evidence="1 2" key="1">
    <citation type="submission" date="2020-08" db="EMBL/GenBank/DDBJ databases">
        <authorList>
            <person name="Koutsovoulos G."/>
            <person name="Danchin GJ E."/>
        </authorList>
    </citation>
    <scope>NUCLEOTIDE SEQUENCE [LARGE SCALE GENOMIC DNA]</scope>
</reference>
<dbReference type="EMBL" id="CAJEWN010002199">
    <property type="protein sequence ID" value="CAD2202450.1"/>
    <property type="molecule type" value="Genomic_DNA"/>
</dbReference>
<name>A0A6V7XSY2_MELEN</name>
<gene>
    <name evidence="1" type="ORF">MENT_LOCUS56084</name>
</gene>
<comment type="caution">
    <text evidence="1">The sequence shown here is derived from an EMBL/GenBank/DDBJ whole genome shotgun (WGS) entry which is preliminary data.</text>
</comment>
<proteinExistence type="predicted"/>
<evidence type="ECO:0000313" key="2">
    <source>
        <dbReference type="Proteomes" id="UP000580250"/>
    </source>
</evidence>
<dbReference type="Proteomes" id="UP000580250">
    <property type="component" value="Unassembled WGS sequence"/>
</dbReference>
<accession>A0A6V7XSY2</accession>
<sequence>MATNDSEGEVCVTEQQPKKSINLNETEDSLWRYFGRPSSTLQTKIKCLLCKKLIPWNRSINIRIAKTFKSMSPRELQGVQKGS</sequence>
<dbReference type="AlphaFoldDB" id="A0A6V7XSY2"/>
<evidence type="ECO:0000313" key="1">
    <source>
        <dbReference type="EMBL" id="CAD2202450.1"/>
    </source>
</evidence>